<comment type="subcellular location">
    <subcellularLocation>
        <location evidence="1 10">Cell outer membrane</location>
        <topology evidence="1 10">Multi-pass membrane protein</topology>
    </subcellularLocation>
</comment>
<organism evidence="14 15">
    <name type="scientific">Sphingobacterium pedocola</name>
    <dbReference type="NCBI Taxonomy" id="2082722"/>
    <lineage>
        <taxon>Bacteria</taxon>
        <taxon>Pseudomonadati</taxon>
        <taxon>Bacteroidota</taxon>
        <taxon>Sphingobacteriia</taxon>
        <taxon>Sphingobacteriales</taxon>
        <taxon>Sphingobacteriaceae</taxon>
        <taxon>Sphingobacterium</taxon>
    </lineage>
</organism>
<dbReference type="Pfam" id="PF13715">
    <property type="entry name" value="CarbopepD_reg_2"/>
    <property type="match status" value="1"/>
</dbReference>
<comment type="similarity">
    <text evidence="10 11">Belongs to the TonB-dependent receptor family.</text>
</comment>
<accession>A0ABR9TDG4</accession>
<evidence type="ECO:0000256" key="1">
    <source>
        <dbReference type="ARBA" id="ARBA00004571"/>
    </source>
</evidence>
<dbReference type="Gene3D" id="2.60.40.1120">
    <property type="entry name" value="Carboxypeptidase-like, regulatory domain"/>
    <property type="match status" value="1"/>
</dbReference>
<keyword evidence="8 14" id="KW-0675">Receptor</keyword>
<keyword evidence="7 10" id="KW-0472">Membrane</keyword>
<dbReference type="InterPro" id="IPR039426">
    <property type="entry name" value="TonB-dep_rcpt-like"/>
</dbReference>
<dbReference type="PROSITE" id="PS52016">
    <property type="entry name" value="TONB_DEPENDENT_REC_3"/>
    <property type="match status" value="1"/>
</dbReference>
<dbReference type="PANTHER" id="PTHR30069:SF29">
    <property type="entry name" value="HEMOGLOBIN AND HEMOGLOBIN-HAPTOGLOBIN-BINDING PROTEIN 1-RELATED"/>
    <property type="match status" value="1"/>
</dbReference>
<evidence type="ECO:0000256" key="5">
    <source>
        <dbReference type="ARBA" id="ARBA00022729"/>
    </source>
</evidence>
<keyword evidence="15" id="KW-1185">Reference proteome</keyword>
<keyword evidence="2 10" id="KW-0813">Transport</keyword>
<comment type="caution">
    <text evidence="14">The sequence shown here is derived from an EMBL/GenBank/DDBJ whole genome shotgun (WGS) entry which is preliminary data.</text>
</comment>
<dbReference type="SUPFAM" id="SSF56935">
    <property type="entry name" value="Porins"/>
    <property type="match status" value="1"/>
</dbReference>
<keyword evidence="3 10" id="KW-1134">Transmembrane beta strand</keyword>
<protein>
    <submittedName>
        <fullName evidence="14">TonB-dependent receptor</fullName>
    </submittedName>
</protein>
<evidence type="ECO:0000259" key="13">
    <source>
        <dbReference type="Pfam" id="PF07715"/>
    </source>
</evidence>
<evidence type="ECO:0000313" key="14">
    <source>
        <dbReference type="EMBL" id="MBE8722677.1"/>
    </source>
</evidence>
<feature type="domain" description="TonB-dependent receptor-like beta-barrel" evidence="12">
    <location>
        <begin position="316"/>
        <end position="763"/>
    </location>
</feature>
<keyword evidence="4 10" id="KW-0812">Transmembrane</keyword>
<evidence type="ECO:0000256" key="2">
    <source>
        <dbReference type="ARBA" id="ARBA00022448"/>
    </source>
</evidence>
<dbReference type="RefSeq" id="WP_196939064.1">
    <property type="nucleotide sequence ID" value="NZ_MU158689.1"/>
</dbReference>
<keyword evidence="6 11" id="KW-0798">TonB box</keyword>
<evidence type="ECO:0000313" key="15">
    <source>
        <dbReference type="Proteomes" id="UP000618319"/>
    </source>
</evidence>
<dbReference type="Gene3D" id="2.40.170.20">
    <property type="entry name" value="TonB-dependent receptor, beta-barrel domain"/>
    <property type="match status" value="1"/>
</dbReference>
<evidence type="ECO:0000256" key="4">
    <source>
        <dbReference type="ARBA" id="ARBA00022692"/>
    </source>
</evidence>
<dbReference type="InterPro" id="IPR037066">
    <property type="entry name" value="Plug_dom_sf"/>
</dbReference>
<evidence type="ECO:0000256" key="11">
    <source>
        <dbReference type="RuleBase" id="RU003357"/>
    </source>
</evidence>
<dbReference type="InterPro" id="IPR000531">
    <property type="entry name" value="Beta-barrel_TonB"/>
</dbReference>
<dbReference type="Pfam" id="PF07715">
    <property type="entry name" value="Plug"/>
    <property type="match status" value="1"/>
</dbReference>
<feature type="domain" description="TonB-dependent receptor plug" evidence="13">
    <location>
        <begin position="124"/>
        <end position="225"/>
    </location>
</feature>
<dbReference type="Pfam" id="PF00593">
    <property type="entry name" value="TonB_dep_Rec_b-barrel"/>
    <property type="match status" value="1"/>
</dbReference>
<dbReference type="SUPFAM" id="SSF49464">
    <property type="entry name" value="Carboxypeptidase regulatory domain-like"/>
    <property type="match status" value="1"/>
</dbReference>
<dbReference type="InterPro" id="IPR036942">
    <property type="entry name" value="Beta-barrel_TonB_sf"/>
</dbReference>
<proteinExistence type="inferred from homology"/>
<keyword evidence="9 10" id="KW-0998">Cell outer membrane</keyword>
<evidence type="ECO:0000256" key="8">
    <source>
        <dbReference type="ARBA" id="ARBA00023170"/>
    </source>
</evidence>
<dbReference type="InterPro" id="IPR012910">
    <property type="entry name" value="Plug_dom"/>
</dbReference>
<evidence type="ECO:0000256" key="6">
    <source>
        <dbReference type="ARBA" id="ARBA00023077"/>
    </source>
</evidence>
<gene>
    <name evidence="14" type="ORF">C4F40_18295</name>
</gene>
<keyword evidence="5" id="KW-0732">Signal</keyword>
<evidence type="ECO:0000256" key="9">
    <source>
        <dbReference type="ARBA" id="ARBA00023237"/>
    </source>
</evidence>
<evidence type="ECO:0000259" key="12">
    <source>
        <dbReference type="Pfam" id="PF00593"/>
    </source>
</evidence>
<name>A0ABR9TDG4_9SPHI</name>
<dbReference type="Proteomes" id="UP000618319">
    <property type="component" value="Unassembled WGS sequence"/>
</dbReference>
<evidence type="ECO:0000256" key="10">
    <source>
        <dbReference type="PROSITE-ProRule" id="PRU01360"/>
    </source>
</evidence>
<dbReference type="Gene3D" id="2.170.130.10">
    <property type="entry name" value="TonB-dependent receptor, plug domain"/>
    <property type="match status" value="1"/>
</dbReference>
<sequence length="791" mass="90233">MSSIRIISILLIWGYCSILSAQTTSIVSGIVSDIDNRPIDHVSVHIQELSLVANSNKTGQFSFSNIPSGTYSIQVSKIGYDSQVNVINTATQSDKLHFTLLKDTSQIDEVTIFGFSPTQLANRQAYNITAIDATKLHNTTTDIAHVLDRVPGVRLRESGGVGSDYEFSIHGFSGKRIRFFLDGVPMEHFGPAFQINNIPINLAERIEVYKGVVPIWLGSDVLGGAVNIISGRQWRDYLDVAYSFGSFNTHRSSINAGKTFKNGFTVQLSAFQNYADNNYPVTVDASDIRTGQYFPNSRVKRFHDQYRNETAIVKLGFVDRPWADQLIASFTLGQYYKEIQTGARMVTVYGAWHTRGNMQMPALQYQKKDAFVKGLTIRANANYNFGRDQSIDTVHARYGWMADSIRLRGNGGELQYNHYIYRNNAANASATVTYARDDHFFAFNHVYNHFDRKGFNDIAPHEQQYRIPQKTEKNITALSYQYSPSTKWSTTLFGKYNQQNARTTLLELDPANTGDTLYHSVDFNRSNFGYGLATTYFITSQLQLKASYEKTNRLPESEDLFGDVINKEGNWAIKPERSDNFNLGLDYTLPINANRIFFSGAAIYYHAKNYIYYTFNNIQNRTTAKNLEGVSNMGFESSIRYSYKQTFAAGINLTYQNIRNMQRYIEFGGVRFESKDYKFRLPNIPYLFGHADASLFLKNLFRPADQLTISYNMLYVKDFYLYWADSGRDDSKHVIPQQLAHDLNIVYTLANGRYNVGLEGKNISDQILYDNFSLQKPGRAFYLKLRYFIKN</sequence>
<evidence type="ECO:0000256" key="7">
    <source>
        <dbReference type="ARBA" id="ARBA00023136"/>
    </source>
</evidence>
<reference evidence="14 15" key="1">
    <citation type="submission" date="2018-02" db="EMBL/GenBank/DDBJ databases">
        <title>Sphingobacterium KA21.</title>
        <authorList>
            <person name="Vasarhelyi B.M."/>
            <person name="Deshmukh S."/>
            <person name="Balint B."/>
            <person name="Kukolya J."/>
        </authorList>
    </citation>
    <scope>NUCLEOTIDE SEQUENCE [LARGE SCALE GENOMIC DNA]</scope>
    <source>
        <strain evidence="14 15">Ka21</strain>
    </source>
</reference>
<evidence type="ECO:0000256" key="3">
    <source>
        <dbReference type="ARBA" id="ARBA00022452"/>
    </source>
</evidence>
<dbReference type="PANTHER" id="PTHR30069">
    <property type="entry name" value="TONB-DEPENDENT OUTER MEMBRANE RECEPTOR"/>
    <property type="match status" value="1"/>
</dbReference>
<dbReference type="EMBL" id="PSKQ01000024">
    <property type="protein sequence ID" value="MBE8722677.1"/>
    <property type="molecule type" value="Genomic_DNA"/>
</dbReference>
<dbReference type="InterPro" id="IPR008969">
    <property type="entry name" value="CarboxyPept-like_regulatory"/>
</dbReference>